<dbReference type="AlphaFoldDB" id="A0A840MTG4"/>
<evidence type="ECO:0000313" key="3">
    <source>
        <dbReference type="Proteomes" id="UP000575898"/>
    </source>
</evidence>
<proteinExistence type="predicted"/>
<feature type="compositionally biased region" description="Polar residues" evidence="1">
    <location>
        <begin position="10"/>
        <end position="20"/>
    </location>
</feature>
<name>A0A840MTG4_9PROT</name>
<dbReference type="EMBL" id="JACHHY010000089">
    <property type="protein sequence ID" value="MBB5020695.1"/>
    <property type="molecule type" value="Genomic_DNA"/>
</dbReference>
<reference evidence="2 3" key="1">
    <citation type="submission" date="2020-08" db="EMBL/GenBank/DDBJ databases">
        <title>Genomic Encyclopedia of Type Strains, Phase IV (KMG-IV): sequencing the most valuable type-strain genomes for metagenomic binning, comparative biology and taxonomic classification.</title>
        <authorList>
            <person name="Goeker M."/>
        </authorList>
    </citation>
    <scope>NUCLEOTIDE SEQUENCE [LARGE SCALE GENOMIC DNA]</scope>
    <source>
        <strain evidence="2 3">DSM 27165</strain>
    </source>
</reference>
<feature type="non-terminal residue" evidence="2">
    <location>
        <position position="367"/>
    </location>
</feature>
<accession>A0A840MTG4</accession>
<evidence type="ECO:0000313" key="2">
    <source>
        <dbReference type="EMBL" id="MBB5020695.1"/>
    </source>
</evidence>
<feature type="region of interest" description="Disordered" evidence="1">
    <location>
        <begin position="1"/>
        <end position="29"/>
    </location>
</feature>
<gene>
    <name evidence="2" type="ORF">HNQ59_004020</name>
</gene>
<protein>
    <submittedName>
        <fullName evidence="2">Uncharacterized protein</fullName>
    </submittedName>
</protein>
<sequence length="367" mass="39354">VWQKELFGDINSTPSSNTPLKANPPSVPTTLLTQGFQAGAVVPPHSLTFEPMRTRVVASATQGGTLSLLNTFDGISCDGSEDTSPANRPRPKANQFYYTIHLPATIPTGRYEVIGPSGNIIATYDKGTVAASFQVSNEIQERISTTHTLRYKSNDGSSASFTLGTFSVSGSILLEPGNDYYDIYTSTIYSSWQSGKLCIKYGTPSDSVQASIYLDNSNGYSLVASQSLEKAGQLSNFLLNTSSINPGNYVAFLNVNKNGILSERSLIKFSISSDRFTQAIGFESSTTSNKCMAIGGLNLNGTRAYQFNIPGVGEGKIYYRNANTSGAWQSKPFASGADITLPAQDLDFLINANGTWYSASTAQAQKS</sequence>
<feature type="non-terminal residue" evidence="2">
    <location>
        <position position="1"/>
    </location>
</feature>
<organism evidence="2 3">
    <name type="scientific">Chitinivorax tropicus</name>
    <dbReference type="NCBI Taxonomy" id="714531"/>
    <lineage>
        <taxon>Bacteria</taxon>
        <taxon>Pseudomonadati</taxon>
        <taxon>Pseudomonadota</taxon>
        <taxon>Betaproteobacteria</taxon>
        <taxon>Chitinivorax</taxon>
    </lineage>
</organism>
<evidence type="ECO:0000256" key="1">
    <source>
        <dbReference type="SAM" id="MobiDB-lite"/>
    </source>
</evidence>
<comment type="caution">
    <text evidence="2">The sequence shown here is derived from an EMBL/GenBank/DDBJ whole genome shotgun (WGS) entry which is preliminary data.</text>
</comment>
<keyword evidence="3" id="KW-1185">Reference proteome</keyword>
<dbReference type="Proteomes" id="UP000575898">
    <property type="component" value="Unassembled WGS sequence"/>
</dbReference>